<accession>A0ABD3PN66</accession>
<protein>
    <submittedName>
        <fullName evidence="2">Uncharacterized protein</fullName>
    </submittedName>
</protein>
<feature type="region of interest" description="Disordered" evidence="1">
    <location>
        <begin position="273"/>
        <end position="1391"/>
    </location>
</feature>
<feature type="compositionally biased region" description="Basic and acidic residues" evidence="1">
    <location>
        <begin position="1065"/>
        <end position="1078"/>
    </location>
</feature>
<feature type="compositionally biased region" description="Basic and acidic residues" evidence="1">
    <location>
        <begin position="1297"/>
        <end position="1326"/>
    </location>
</feature>
<feature type="compositionally biased region" description="Polar residues" evidence="1">
    <location>
        <begin position="988"/>
        <end position="1001"/>
    </location>
</feature>
<evidence type="ECO:0000256" key="1">
    <source>
        <dbReference type="SAM" id="MobiDB-lite"/>
    </source>
</evidence>
<keyword evidence="3" id="KW-1185">Reference proteome</keyword>
<sequence>MAMHYRRHPPANNAVNPFTGRGLPAASPYRSAADNDGSGKSHSSINMMAKKATLIILSFFMFFYIIRSSGDDVAVQNNYKQPPVKLKLSEVPASDTIVGDGGNEYDSKQWEGIKQAGDEPDEYSYKEEDKMAFFDGDGSPDAKDSTDGIDNNPYDYEDRREDADLYDNGENASRDSDREYKRPTVSSVDRDALSEVEYKPDSVVVGSDSQDFGVEKSDVEENVDATLQREKSATGNYGNDGEQDGEHSELDRKNEDSESIVKLDAAKTFNTKNGVSDLVYKSADENESPEQLKDYRKRQEDEEVSLRSKYEPEPKYIKRSDQDESSGKLDEYAKKDYGDEEFSSSEKLKDDENPDGVDSSETLSVTSKRRKDDDTSLSSVKHESDLTHGESSSGLGEADKYADPNSKFHDKDRHDAKVKEYSMHANESSNGGNDLDSKKDDALLVGPLDESEVSSDVIETKTLEVPISHSKFESDNKTYDDSKQRQGEVDSDRSVDENEAFKEANSNFEKSRVSGEAVSDRYEPESVMKGDQHDTFDSSEKLSEHSTQRPEDVGEARVGNSDDGLKWKNLDSKYRTSDTSLTDSEEAIAGKSSQTTNVTDNKTIKFTSDHEQSNLRESTRDSDTVEESLKIATSREEREGSDDHESQAVKEHSKHDASDKISEYSQQRREDSDKDPSVSDGADSLSSKKYNSIKPDRDVQAGSDNYKTDSFQDSHVSSKYDEPDADDNPSRHSKQVNEDSTGTKTESKNAKSTENDKEPSVREDERTTKVGSDEETTEHVAKSDKYNRSDNQPTDESEGKENVYRPKFSDVDTRANASAKNEAMREKVSDEGIISDVKETRLVSKKFPEDHEQNSVPSNQFQEDTDEDHALVAGKDVLGSPASESENSKLRENGAVAMDSQNAAITEKSDHIRRPSTRDGDEDEELTRVQSIETNEDSSARVIPQKSAEVEADEESTTPIKEDKASVSSRGAETEEDGSSSRAEDYVSSKSVKSIGNTTNHEASRVDNAVGKDESKSVYRYESVVAKSDRSDVHENANATHPELDEDQHSLETRPSGSVRGAVSKNDHSLKFSSEEKNAGSSASSSSLRGSKKKSIASQDEHAKEGSDVTTSEYVAKSDKYTSSAKQLEDESKQKEKVILSRSDEVDKGDLGNAKNDTVDEKNADGVKSKDENTDLTSKKYPKDDEKNSGKLIQLRHTDANQTVVGDKDVFSSQETDPESSKPREIGESATDSHDTKVSQKSDRVDSHSTRDRDEDEESTRVQSIKANKGASSGDIPQKNAEVESNEESNVPVNNDEATRPSRVGETEKNGSSAKAEDYVFSKSDKSMGNTTNPEASHVDDPQGKSESKSVNSEEAPASVSSNKAGTLFDSTELQSEKEANLLKVNGGETS</sequence>
<feature type="compositionally biased region" description="Polar residues" evidence="1">
    <location>
        <begin position="591"/>
        <end position="606"/>
    </location>
</feature>
<organism evidence="2 3">
    <name type="scientific">Cyclotella cryptica</name>
    <dbReference type="NCBI Taxonomy" id="29204"/>
    <lineage>
        <taxon>Eukaryota</taxon>
        <taxon>Sar</taxon>
        <taxon>Stramenopiles</taxon>
        <taxon>Ochrophyta</taxon>
        <taxon>Bacillariophyta</taxon>
        <taxon>Coscinodiscophyceae</taxon>
        <taxon>Thalassiosirophycidae</taxon>
        <taxon>Stephanodiscales</taxon>
        <taxon>Stephanodiscaceae</taxon>
        <taxon>Cyclotella</taxon>
    </lineage>
</organism>
<feature type="compositionally biased region" description="Basic and acidic residues" evidence="1">
    <location>
        <begin position="822"/>
        <end position="853"/>
    </location>
</feature>
<dbReference type="EMBL" id="JABMIG020000144">
    <property type="protein sequence ID" value="KAL3789228.1"/>
    <property type="molecule type" value="Genomic_DNA"/>
</dbReference>
<evidence type="ECO:0000313" key="3">
    <source>
        <dbReference type="Proteomes" id="UP001516023"/>
    </source>
</evidence>
<evidence type="ECO:0000313" key="2">
    <source>
        <dbReference type="EMBL" id="KAL3789228.1"/>
    </source>
</evidence>
<dbReference type="Proteomes" id="UP001516023">
    <property type="component" value="Unassembled WGS sequence"/>
</dbReference>
<feature type="compositionally biased region" description="Basic and acidic residues" evidence="1">
    <location>
        <begin position="745"/>
        <end position="788"/>
    </location>
</feature>
<feature type="compositionally biased region" description="Basic and acidic residues" evidence="1">
    <location>
        <begin position="797"/>
        <end position="813"/>
    </location>
</feature>
<feature type="compositionally biased region" description="Basic and acidic residues" evidence="1">
    <location>
        <begin position="244"/>
        <end position="259"/>
    </location>
</feature>
<feature type="compositionally biased region" description="Basic and acidic residues" evidence="1">
    <location>
        <begin position="370"/>
        <end position="388"/>
    </location>
</feature>
<feature type="compositionally biased region" description="Basic and acidic residues" evidence="1">
    <location>
        <begin position="706"/>
        <end position="722"/>
    </location>
</feature>
<feature type="compositionally biased region" description="Basic and acidic residues" evidence="1">
    <location>
        <begin position="290"/>
        <end position="337"/>
    </location>
</feature>
<feature type="compositionally biased region" description="Basic and acidic residues" evidence="1">
    <location>
        <begin position="1002"/>
        <end position="1019"/>
    </location>
</feature>
<feature type="compositionally biased region" description="Basic and acidic residues" evidence="1">
    <location>
        <begin position="1337"/>
        <end position="1348"/>
    </location>
</feature>
<reference evidence="2 3" key="1">
    <citation type="journal article" date="2020" name="G3 (Bethesda)">
        <title>Improved Reference Genome for Cyclotella cryptica CCMP332, a Model for Cell Wall Morphogenesis, Salinity Adaptation, and Lipid Production in Diatoms (Bacillariophyta).</title>
        <authorList>
            <person name="Roberts W.R."/>
            <person name="Downey K.M."/>
            <person name="Ruck E.C."/>
            <person name="Traller J.C."/>
            <person name="Alverson A.J."/>
        </authorList>
    </citation>
    <scope>NUCLEOTIDE SEQUENCE [LARGE SCALE GENOMIC DNA]</scope>
    <source>
        <strain evidence="2 3">CCMP332</strain>
    </source>
</reference>
<feature type="compositionally biased region" description="Basic and acidic residues" evidence="1">
    <location>
        <begin position="907"/>
        <end position="919"/>
    </location>
</feature>
<feature type="compositionally biased region" description="Basic and acidic residues" evidence="1">
    <location>
        <begin position="470"/>
        <end position="502"/>
    </location>
</feature>
<feature type="compositionally biased region" description="Basic and acidic residues" evidence="1">
    <location>
        <begin position="1219"/>
        <end position="1253"/>
    </location>
</feature>
<feature type="compositionally biased region" description="Basic and acidic residues" evidence="1">
    <location>
        <begin position="1127"/>
        <end position="1150"/>
    </location>
</feature>
<proteinExistence type="predicted"/>
<feature type="compositionally biased region" description="Polar residues" evidence="1">
    <location>
        <begin position="1349"/>
        <end position="1374"/>
    </location>
</feature>
<feature type="compositionally biased region" description="Low complexity" evidence="1">
    <location>
        <begin position="1079"/>
        <end position="1089"/>
    </location>
</feature>
<feature type="compositionally biased region" description="Basic and acidic residues" evidence="1">
    <location>
        <begin position="1157"/>
        <end position="1189"/>
    </location>
</feature>
<feature type="region of interest" description="Disordered" evidence="1">
    <location>
        <begin position="95"/>
        <end position="259"/>
    </location>
</feature>
<feature type="compositionally biased region" description="Basic and acidic residues" evidence="1">
    <location>
        <begin position="607"/>
        <end position="677"/>
    </location>
</feature>
<feature type="compositionally biased region" description="Basic and acidic residues" evidence="1">
    <location>
        <begin position="172"/>
        <end position="200"/>
    </location>
</feature>
<feature type="compositionally biased region" description="Basic and acidic residues" evidence="1">
    <location>
        <begin position="509"/>
        <end position="555"/>
    </location>
</feature>
<name>A0ABD3PN66_9STRA</name>
<comment type="caution">
    <text evidence="2">The sequence shown here is derived from an EMBL/GenBank/DDBJ whole genome shotgun (WGS) entry which is preliminary data.</text>
</comment>
<feature type="compositionally biased region" description="Basic and acidic residues" evidence="1">
    <location>
        <begin position="397"/>
        <end position="422"/>
    </location>
</feature>
<feature type="compositionally biased region" description="Basic and acidic residues" evidence="1">
    <location>
        <begin position="123"/>
        <end position="132"/>
    </location>
</feature>
<feature type="compositionally biased region" description="Basic and acidic residues" evidence="1">
    <location>
        <begin position="563"/>
        <end position="576"/>
    </location>
</feature>
<gene>
    <name evidence="2" type="ORF">HJC23_002813</name>
</gene>